<dbReference type="CDD" id="cd07398">
    <property type="entry name" value="MPP_YbbF-LpxH"/>
    <property type="match status" value="1"/>
</dbReference>
<dbReference type="RefSeq" id="WP_263051716.1">
    <property type="nucleotide sequence ID" value="NZ_CP106735.1"/>
</dbReference>
<dbReference type="SUPFAM" id="SSF56300">
    <property type="entry name" value="Metallo-dependent phosphatases"/>
    <property type="match status" value="1"/>
</dbReference>
<dbReference type="InterPro" id="IPR029052">
    <property type="entry name" value="Metallo-depent_PP-like"/>
</dbReference>
<evidence type="ECO:0000313" key="2">
    <source>
        <dbReference type="EMBL" id="UXX79986.1"/>
    </source>
</evidence>
<keyword evidence="1" id="KW-0378">Hydrolase</keyword>
<reference evidence="2" key="1">
    <citation type="submission" date="2022-10" db="EMBL/GenBank/DDBJ databases">
        <title>Comparative genomics and taxonomic characterization of three novel marine species of genus Reichenbachiella exhibiting antioxidant and polysaccharide degradation activities.</title>
        <authorList>
            <person name="Muhammad N."/>
            <person name="Lee Y.-J."/>
            <person name="Ko J."/>
            <person name="Kim S.-G."/>
        </authorList>
    </citation>
    <scope>NUCLEOTIDE SEQUENCE</scope>
    <source>
        <strain evidence="2">Wsw4-B4</strain>
    </source>
</reference>
<evidence type="ECO:0000256" key="1">
    <source>
        <dbReference type="ARBA" id="ARBA00022801"/>
    </source>
</evidence>
<keyword evidence="3" id="KW-1185">Reference proteome</keyword>
<dbReference type="Gene3D" id="3.60.21.10">
    <property type="match status" value="1"/>
</dbReference>
<gene>
    <name evidence="2" type="ORF">N7E81_02555</name>
</gene>
<evidence type="ECO:0000313" key="3">
    <source>
        <dbReference type="Proteomes" id="UP001062165"/>
    </source>
</evidence>
<sequence>MNIALSELEKNKKIYFASDFHLGVPNHKQSLDREKHIVQWLGQIAPDAQAIFLLGDIFDFWFEYKQAVPKGFVRLLGKLAELADRGIKIIIFSGNHDLWLQDYLHAEIGAELYKKPESFHIGNHKFYLAHGDGLGPGDRKFKFFKRIFTNPLCQWMFRWLHPDIGIAVAKWWSKDSRLAQEEEPLVFFGDKEWLVIHSREIQKEQPHDFYVYGHRHIAGKHALGEQATYVNLGEWVVGSSYAVYDGQELVLKKYDK</sequence>
<dbReference type="PANTHER" id="PTHR34990:SF1">
    <property type="entry name" value="UDP-2,3-DIACYLGLUCOSAMINE HYDROLASE"/>
    <property type="match status" value="1"/>
</dbReference>
<dbReference type="PANTHER" id="PTHR34990">
    <property type="entry name" value="UDP-2,3-DIACYLGLUCOSAMINE HYDROLASE-RELATED"/>
    <property type="match status" value="1"/>
</dbReference>
<accession>A0ABY6D1F7</accession>
<dbReference type="Proteomes" id="UP001062165">
    <property type="component" value="Chromosome"/>
</dbReference>
<dbReference type="InterPro" id="IPR043461">
    <property type="entry name" value="LpxH-like"/>
</dbReference>
<organism evidence="2 3">
    <name type="scientific">Reichenbachiella carrageenanivorans</name>
    <dbReference type="NCBI Taxonomy" id="2979869"/>
    <lineage>
        <taxon>Bacteria</taxon>
        <taxon>Pseudomonadati</taxon>
        <taxon>Bacteroidota</taxon>
        <taxon>Cytophagia</taxon>
        <taxon>Cytophagales</taxon>
        <taxon>Reichenbachiellaceae</taxon>
        <taxon>Reichenbachiella</taxon>
    </lineage>
</organism>
<dbReference type="EMBL" id="CP106735">
    <property type="protein sequence ID" value="UXX79986.1"/>
    <property type="molecule type" value="Genomic_DNA"/>
</dbReference>
<name>A0ABY6D1F7_9BACT</name>
<protein>
    <submittedName>
        <fullName evidence="2">UDP-2,3-diacylglucosamine diphosphatase</fullName>
    </submittedName>
</protein>
<proteinExistence type="predicted"/>